<dbReference type="AlphaFoldDB" id="A0A934Q3C2"/>
<sequence length="110" mass="12069">MRPLHPHERPLVDALFENAGLLPPVTATLVAERDDGGMGSLAFEPLGRRLGGTVSECQFTDADGVLVCAALNVDDAGFPLELDLWKVDFEPLLRWPEKAQLVRWSSETGR</sequence>
<comment type="caution">
    <text evidence="2">The sequence shown here is derived from an EMBL/GenBank/DDBJ whole genome shotgun (WGS) entry which is preliminary data.</text>
</comment>
<organism evidence="2 3">
    <name type="scientific">Ramlibacter algicola</name>
    <dbReference type="NCBI Taxonomy" id="2795217"/>
    <lineage>
        <taxon>Bacteria</taxon>
        <taxon>Pseudomonadati</taxon>
        <taxon>Pseudomonadota</taxon>
        <taxon>Betaproteobacteria</taxon>
        <taxon>Burkholderiales</taxon>
        <taxon>Comamonadaceae</taxon>
        <taxon>Ramlibacter</taxon>
    </lineage>
</organism>
<keyword evidence="3" id="KW-1185">Reference proteome</keyword>
<dbReference type="EMBL" id="JAEDAO010000001">
    <property type="protein sequence ID" value="MBK0394098.1"/>
    <property type="molecule type" value="Genomic_DNA"/>
</dbReference>
<evidence type="ECO:0000259" key="1">
    <source>
        <dbReference type="Pfam" id="PF22480"/>
    </source>
</evidence>
<proteinExistence type="predicted"/>
<protein>
    <recommendedName>
        <fullName evidence="1">DUF6984 domain-containing protein</fullName>
    </recommendedName>
</protein>
<reference evidence="2" key="1">
    <citation type="submission" date="2020-12" db="EMBL/GenBank/DDBJ databases">
        <title>Ramlibacter sp. nov., isolated from a freshwater alga, Cryptomonas.</title>
        <authorList>
            <person name="Kim H.M."/>
            <person name="Jeon C.O."/>
        </authorList>
    </citation>
    <scope>NUCLEOTIDE SEQUENCE</scope>
    <source>
        <strain evidence="2">CrO1</strain>
    </source>
</reference>
<evidence type="ECO:0000313" key="3">
    <source>
        <dbReference type="Proteomes" id="UP000617041"/>
    </source>
</evidence>
<dbReference type="Proteomes" id="UP000617041">
    <property type="component" value="Unassembled WGS sequence"/>
</dbReference>
<evidence type="ECO:0000313" key="2">
    <source>
        <dbReference type="EMBL" id="MBK0394098.1"/>
    </source>
</evidence>
<dbReference type="InterPro" id="IPR054253">
    <property type="entry name" value="DUF6984"/>
</dbReference>
<gene>
    <name evidence="2" type="ORF">I8E28_15965</name>
</gene>
<dbReference type="Pfam" id="PF22480">
    <property type="entry name" value="DUF6984"/>
    <property type="match status" value="1"/>
</dbReference>
<dbReference type="RefSeq" id="WP_200789087.1">
    <property type="nucleotide sequence ID" value="NZ_JAEDAO010000001.1"/>
</dbReference>
<accession>A0A934Q3C2</accession>
<feature type="domain" description="DUF6984" evidence="1">
    <location>
        <begin position="1"/>
        <end position="96"/>
    </location>
</feature>
<name>A0A934Q3C2_9BURK</name>